<feature type="domain" description="Multidrug resistance protein MdtA-like barrel-sandwich hybrid" evidence="3">
    <location>
        <begin position="66"/>
        <end position="191"/>
    </location>
</feature>
<dbReference type="Pfam" id="PF25944">
    <property type="entry name" value="Beta-barrel_RND"/>
    <property type="match status" value="1"/>
</dbReference>
<dbReference type="InterPro" id="IPR058625">
    <property type="entry name" value="MdtA-like_BSH"/>
</dbReference>
<protein>
    <submittedName>
        <fullName evidence="5">Efflux RND transporter periplasmic adaptor subunit</fullName>
    </submittedName>
</protein>
<dbReference type="KEGG" id="hws:RNZ46_04645"/>
<dbReference type="PROSITE" id="PS51257">
    <property type="entry name" value="PROKAR_LIPOPROTEIN"/>
    <property type="match status" value="1"/>
</dbReference>
<dbReference type="EMBL" id="CP136521">
    <property type="protein sequence ID" value="WOD44547.1"/>
    <property type="molecule type" value="Genomic_DNA"/>
</dbReference>
<dbReference type="InterPro" id="IPR006143">
    <property type="entry name" value="RND_pump_MFP"/>
</dbReference>
<dbReference type="Pfam" id="PF25917">
    <property type="entry name" value="BSH_RND"/>
    <property type="match status" value="1"/>
</dbReference>
<accession>A0AA97ENE5</accession>
<dbReference type="GO" id="GO:0022857">
    <property type="term" value="F:transmembrane transporter activity"/>
    <property type="evidence" value="ECO:0007669"/>
    <property type="project" value="InterPro"/>
</dbReference>
<dbReference type="Gene3D" id="2.40.50.100">
    <property type="match status" value="1"/>
</dbReference>
<evidence type="ECO:0000256" key="2">
    <source>
        <dbReference type="SAM" id="SignalP"/>
    </source>
</evidence>
<feature type="signal peptide" evidence="2">
    <location>
        <begin position="1"/>
        <end position="21"/>
    </location>
</feature>
<gene>
    <name evidence="5" type="ORF">RNZ46_04645</name>
</gene>
<dbReference type="GO" id="GO:0005886">
    <property type="term" value="C:plasma membrane"/>
    <property type="evidence" value="ECO:0007669"/>
    <property type="project" value="TreeGrafter"/>
</dbReference>
<feature type="chain" id="PRO_5041660394" evidence="2">
    <location>
        <begin position="22"/>
        <end position="380"/>
    </location>
</feature>
<evidence type="ECO:0000259" key="3">
    <source>
        <dbReference type="Pfam" id="PF25917"/>
    </source>
</evidence>
<dbReference type="InterPro" id="IPR058626">
    <property type="entry name" value="MdtA-like_b-barrel"/>
</dbReference>
<dbReference type="GO" id="GO:0046677">
    <property type="term" value="P:response to antibiotic"/>
    <property type="evidence" value="ECO:0007669"/>
    <property type="project" value="TreeGrafter"/>
</dbReference>
<organism evidence="5 6">
    <name type="scientific">Hwangdonia lutea</name>
    <dbReference type="NCBI Taxonomy" id="3075823"/>
    <lineage>
        <taxon>Bacteria</taxon>
        <taxon>Pseudomonadati</taxon>
        <taxon>Bacteroidota</taxon>
        <taxon>Flavobacteriia</taxon>
        <taxon>Flavobacteriales</taxon>
        <taxon>Flavobacteriaceae</taxon>
        <taxon>Hwangdonia</taxon>
    </lineage>
</organism>
<dbReference type="PANTHER" id="PTHR30158:SF23">
    <property type="entry name" value="MULTIDRUG RESISTANCE PROTEIN MEXA"/>
    <property type="match status" value="1"/>
</dbReference>
<reference evidence="6" key="1">
    <citation type="submission" date="2024-06" db="EMBL/GenBank/DDBJ databases">
        <title>Hwangdonia haimaensis gen. nov., sp. nov., a member of the family Flavobacteriaceae isolated from the haima cold seep.</title>
        <authorList>
            <person name="Li J."/>
        </authorList>
    </citation>
    <scope>NUCLEOTIDE SEQUENCE [LARGE SCALE GENOMIC DNA]</scope>
    <source>
        <strain evidence="6">SCSIO 19198</strain>
    </source>
</reference>
<dbReference type="RefSeq" id="WP_316984211.1">
    <property type="nucleotide sequence ID" value="NZ_CP136521.1"/>
</dbReference>
<proteinExistence type="inferred from homology"/>
<evidence type="ECO:0000313" key="6">
    <source>
        <dbReference type="Proteomes" id="UP001302486"/>
    </source>
</evidence>
<dbReference type="GO" id="GO:0030313">
    <property type="term" value="C:cell envelope"/>
    <property type="evidence" value="ECO:0007669"/>
    <property type="project" value="UniProtKB-SubCell"/>
</dbReference>
<sequence length="380" mass="41160">MKFITKNIVPLLLLSMVVSCGNDKASQNSAANKQSAMALPVVAVPTKTVTTFTNFPTSIEGVVNSEVRAKISGYITDVLVDEGQKVRKGQTLFRLETQAMNQDAAAAKANVNAAQVEVDKLIPLVEKNIISAVQLETAKAKLQQAKSAYNSIVSNIGYGTIKSPVDGYIGDIRLRKGALVSPSNQTPLTTVSDISNVYAYFSMNEREYIDFIQNAKGNSKEEKIKNLPEVTLILANGSEYPEKGKIETINSQVNKQTGTVSFRALFNNSNGILNNGNSGTIKVPKVYENALVVPQVATFENQNNRFVYTLKKDANDATVAISKAIKIKGQSGNLYIVESGVDKGETIVVKGVGKLRDGTLVEPQNSDFDSISQPIRTEFQ</sequence>
<evidence type="ECO:0000259" key="4">
    <source>
        <dbReference type="Pfam" id="PF25944"/>
    </source>
</evidence>
<dbReference type="PANTHER" id="PTHR30158">
    <property type="entry name" value="ACRA/E-RELATED COMPONENT OF DRUG EFFLUX TRANSPORTER"/>
    <property type="match status" value="1"/>
</dbReference>
<evidence type="ECO:0000256" key="1">
    <source>
        <dbReference type="ARBA" id="ARBA00009477"/>
    </source>
</evidence>
<dbReference type="Proteomes" id="UP001302486">
    <property type="component" value="Chromosome"/>
</dbReference>
<dbReference type="SUPFAM" id="SSF111369">
    <property type="entry name" value="HlyD-like secretion proteins"/>
    <property type="match status" value="1"/>
</dbReference>
<keyword evidence="6" id="KW-1185">Reference proteome</keyword>
<dbReference type="AlphaFoldDB" id="A0AA97ENE5"/>
<keyword evidence="2" id="KW-0732">Signal</keyword>
<dbReference type="Gene3D" id="2.40.30.170">
    <property type="match status" value="1"/>
</dbReference>
<name>A0AA97ENE5_9FLAO</name>
<dbReference type="Gene3D" id="1.10.287.470">
    <property type="entry name" value="Helix hairpin bin"/>
    <property type="match status" value="1"/>
</dbReference>
<dbReference type="Gene3D" id="2.40.420.20">
    <property type="match status" value="1"/>
</dbReference>
<comment type="similarity">
    <text evidence="1">Belongs to the membrane fusion protein (MFP) (TC 8.A.1) family.</text>
</comment>
<feature type="domain" description="Multidrug resistance protein MdtA-like beta-barrel" evidence="4">
    <location>
        <begin position="201"/>
        <end position="276"/>
    </location>
</feature>
<dbReference type="NCBIfam" id="TIGR01730">
    <property type="entry name" value="RND_mfp"/>
    <property type="match status" value="1"/>
</dbReference>
<evidence type="ECO:0000313" key="5">
    <source>
        <dbReference type="EMBL" id="WOD44547.1"/>
    </source>
</evidence>